<dbReference type="Proteomes" id="UP001168146">
    <property type="component" value="Unassembled WGS sequence"/>
</dbReference>
<dbReference type="GO" id="GO:0016233">
    <property type="term" value="P:telomere capping"/>
    <property type="evidence" value="ECO:0007669"/>
    <property type="project" value="TreeGrafter"/>
</dbReference>
<dbReference type="SMART" id="SM00976">
    <property type="entry name" value="Telo_bind"/>
    <property type="match status" value="1"/>
</dbReference>
<dbReference type="InterPro" id="IPR032042">
    <property type="entry name" value="POT1PC"/>
</dbReference>
<keyword evidence="8" id="KW-0539">Nucleus</keyword>
<evidence type="ECO:0000313" key="12">
    <source>
        <dbReference type="EMBL" id="KAK1010950.1"/>
    </source>
</evidence>
<evidence type="ECO:0000256" key="4">
    <source>
        <dbReference type="ARBA" id="ARBA00015253"/>
    </source>
</evidence>
<evidence type="ECO:0000313" key="15">
    <source>
        <dbReference type="Proteomes" id="UP001175353"/>
    </source>
</evidence>
<accession>A0A4V5N6S7</accession>
<reference evidence="13 14" key="1">
    <citation type="submission" date="2017-03" db="EMBL/GenBank/DDBJ databases">
        <title>Genomes of endolithic fungi from Antarctica.</title>
        <authorList>
            <person name="Coleine C."/>
            <person name="Masonjones S."/>
            <person name="Stajich J.E."/>
        </authorList>
    </citation>
    <scope>NUCLEOTIDE SEQUENCE [LARGE SCALE GENOMIC DNA]</scope>
    <source>
        <strain evidence="13 14">CCFEE 5311</strain>
    </source>
</reference>
<evidence type="ECO:0000256" key="5">
    <source>
        <dbReference type="ARBA" id="ARBA00022454"/>
    </source>
</evidence>
<protein>
    <recommendedName>
        <fullName evidence="4">Protection of telomeres protein 1</fullName>
    </recommendedName>
</protein>
<dbReference type="Pfam" id="PF16686">
    <property type="entry name" value="POT1PC"/>
    <property type="match status" value="1"/>
</dbReference>
<feature type="region of interest" description="Disordered" evidence="9">
    <location>
        <begin position="362"/>
        <end position="400"/>
    </location>
</feature>
<dbReference type="GO" id="GO:0032210">
    <property type="term" value="P:regulation of telomere maintenance via telomerase"/>
    <property type="evidence" value="ECO:0007669"/>
    <property type="project" value="TreeGrafter"/>
</dbReference>
<dbReference type="AlphaFoldDB" id="A0A4V5N6S7"/>
<dbReference type="Proteomes" id="UP001175353">
    <property type="component" value="Unassembled WGS sequence"/>
</dbReference>
<dbReference type="EMBL" id="JAUJLE010000010">
    <property type="protein sequence ID" value="KAK1010950.1"/>
    <property type="molecule type" value="Genomic_DNA"/>
</dbReference>
<dbReference type="GO" id="GO:0098505">
    <property type="term" value="F:G-rich strand telomeric DNA binding"/>
    <property type="evidence" value="ECO:0007669"/>
    <property type="project" value="TreeGrafter"/>
</dbReference>
<dbReference type="FunFam" id="2.40.50.140:FF:000303">
    <property type="entry name" value="Protection of telomeres protein 1"/>
    <property type="match status" value="1"/>
</dbReference>
<comment type="similarity">
    <text evidence="3">Belongs to the telombin family.</text>
</comment>
<dbReference type="GO" id="GO:0000783">
    <property type="term" value="C:nuclear telomere cap complex"/>
    <property type="evidence" value="ECO:0007669"/>
    <property type="project" value="TreeGrafter"/>
</dbReference>
<gene>
    <name evidence="13" type="ORF">B0A54_12731</name>
    <name evidence="11" type="ORF">LTR82_010925</name>
    <name evidence="12" type="ORF">LTR91_002234</name>
</gene>
<evidence type="ECO:0000256" key="2">
    <source>
        <dbReference type="ARBA" id="ARBA00004574"/>
    </source>
</evidence>
<evidence type="ECO:0000256" key="6">
    <source>
        <dbReference type="ARBA" id="ARBA00022895"/>
    </source>
</evidence>
<organism evidence="13 14">
    <name type="scientific">Friedmanniomyces endolithicus</name>
    <dbReference type="NCBI Taxonomy" id="329885"/>
    <lineage>
        <taxon>Eukaryota</taxon>
        <taxon>Fungi</taxon>
        <taxon>Dikarya</taxon>
        <taxon>Ascomycota</taxon>
        <taxon>Pezizomycotina</taxon>
        <taxon>Dothideomycetes</taxon>
        <taxon>Dothideomycetidae</taxon>
        <taxon>Mycosphaerellales</taxon>
        <taxon>Teratosphaeriaceae</taxon>
        <taxon>Friedmanniomyces</taxon>
    </lineage>
</organism>
<reference evidence="11" key="2">
    <citation type="submission" date="2021-12" db="EMBL/GenBank/DDBJ databases">
        <title>Black yeast isolated from Biological Soil Crust.</title>
        <authorList>
            <person name="Kurbessoian T."/>
        </authorList>
    </citation>
    <scope>NUCLEOTIDE SEQUENCE</scope>
    <source>
        <strain evidence="11">CCFEE 5208</strain>
    </source>
</reference>
<dbReference type="PANTHER" id="PTHR14513:SF0">
    <property type="entry name" value="PROTECTION OF TELOMERES PROTEIN 1"/>
    <property type="match status" value="1"/>
</dbReference>
<dbReference type="EMBL" id="JASUXU010000038">
    <property type="protein sequence ID" value="KAK0318226.1"/>
    <property type="molecule type" value="Genomic_DNA"/>
</dbReference>
<keyword evidence="5" id="KW-0158">Chromosome</keyword>
<dbReference type="Proteomes" id="UP000310066">
    <property type="component" value="Unassembled WGS sequence"/>
</dbReference>
<comment type="caution">
    <text evidence="13">The sequence shown here is derived from an EMBL/GenBank/DDBJ whole genome shotgun (WGS) entry which is preliminary data.</text>
</comment>
<evidence type="ECO:0000313" key="14">
    <source>
        <dbReference type="Proteomes" id="UP000310066"/>
    </source>
</evidence>
<keyword evidence="7" id="KW-0238">DNA-binding</keyword>
<dbReference type="PANTHER" id="PTHR14513">
    <property type="entry name" value="PROTECTION OF TELOMERES 1"/>
    <property type="match status" value="1"/>
</dbReference>
<dbReference type="InterPro" id="IPR012340">
    <property type="entry name" value="NA-bd_OB-fold"/>
</dbReference>
<feature type="domain" description="Telomeric single stranded DNA binding POT1/Cdc13" evidence="10">
    <location>
        <begin position="7"/>
        <end position="152"/>
    </location>
</feature>
<comment type="subcellular location">
    <subcellularLocation>
        <location evidence="2">Chromosome</location>
        <location evidence="2">Telomere</location>
    </subcellularLocation>
    <subcellularLocation>
        <location evidence="1">Nucleus</location>
    </subcellularLocation>
</comment>
<dbReference type="STRING" id="329885.A0A4V5N6S7"/>
<feature type="region of interest" description="Disordered" evidence="9">
    <location>
        <begin position="167"/>
        <end position="197"/>
    </location>
</feature>
<proteinExistence type="inferred from homology"/>
<evidence type="ECO:0000259" key="10">
    <source>
        <dbReference type="SMART" id="SM00976"/>
    </source>
</evidence>
<feature type="compositionally biased region" description="Basic and acidic residues" evidence="9">
    <location>
        <begin position="386"/>
        <end position="400"/>
    </location>
</feature>
<evidence type="ECO:0000256" key="9">
    <source>
        <dbReference type="SAM" id="MobiDB-lite"/>
    </source>
</evidence>
<dbReference type="EMBL" id="NAJP01000056">
    <property type="protein sequence ID" value="TKA36889.1"/>
    <property type="molecule type" value="Genomic_DNA"/>
</dbReference>
<reference evidence="12" key="3">
    <citation type="submission" date="2023-06" db="EMBL/GenBank/DDBJ databases">
        <title>Black Yeasts Isolated from many extreme environments.</title>
        <authorList>
            <person name="Coleine C."/>
            <person name="Stajich J.E."/>
            <person name="Selbmann L."/>
        </authorList>
    </citation>
    <scope>NUCLEOTIDE SEQUENCE</scope>
    <source>
        <strain evidence="12">CCFEE 5200</strain>
    </source>
</reference>
<dbReference type="OrthoDB" id="2186770at2759"/>
<evidence type="ECO:0000256" key="1">
    <source>
        <dbReference type="ARBA" id="ARBA00004123"/>
    </source>
</evidence>
<keyword evidence="15" id="KW-1185">Reference proteome</keyword>
<dbReference type="InterPro" id="IPR028389">
    <property type="entry name" value="POT1"/>
</dbReference>
<evidence type="ECO:0000256" key="3">
    <source>
        <dbReference type="ARBA" id="ARBA00008442"/>
    </source>
</evidence>
<evidence type="ECO:0000313" key="13">
    <source>
        <dbReference type="EMBL" id="TKA36889.1"/>
    </source>
</evidence>
<evidence type="ECO:0000256" key="8">
    <source>
        <dbReference type="ARBA" id="ARBA00023242"/>
    </source>
</evidence>
<dbReference type="Pfam" id="PF02765">
    <property type="entry name" value="POT1"/>
    <property type="match status" value="1"/>
</dbReference>
<evidence type="ECO:0000256" key="7">
    <source>
        <dbReference type="ARBA" id="ARBA00023125"/>
    </source>
</evidence>
<dbReference type="Gene3D" id="2.40.50.140">
    <property type="entry name" value="Nucleic acid-binding proteins"/>
    <property type="match status" value="2"/>
</dbReference>
<name>A0A4V5N6S7_9PEZI</name>
<dbReference type="InterPro" id="IPR011564">
    <property type="entry name" value="Telomer_end-bd_POT1/Cdc13"/>
</dbReference>
<evidence type="ECO:0000313" key="11">
    <source>
        <dbReference type="EMBL" id="KAK0318226.1"/>
    </source>
</evidence>
<dbReference type="GO" id="GO:0010521">
    <property type="term" value="F:telomerase inhibitor activity"/>
    <property type="evidence" value="ECO:0007669"/>
    <property type="project" value="TreeGrafter"/>
</dbReference>
<keyword evidence="6" id="KW-0779">Telomere</keyword>
<sequence>MALPDGFVDLATAYKQPPNSFVSIIGVVVDVMQPVRSAKTGHWMFTFKLLDRRLQDSVNGSEGLTVRFFKESETNLPQVRQHGDVVLLRSAKMMPVYGVPMVVSNFQTRTQVFPLASIPGPGYSIAYQGTNRLHSLGAPADTESLTLAAQAYVIQLKTEVRLPDAKLVAPPPEPVGRKREAAPVGNAGPPEKKARHSTFGNKYQLVRETHHRKFADLCVQVVKSYPLQFGACELYVTDYTENRDVWYYAPPEEETGKERDGDDFGHLKKRAWPGPYGWLVLKINVKEPHGHFVNNEVEDGDFVLLRNVKMKIMAEGTKLEGDMWRDSESPSKINVVKLLRKDIPEIQELLIRKEKYWAKRNLQHPPVADESAKPTKGEKKRQKKQKQQEERAKAAAEAARIAERNKHVRCSNEEVSLMNVKDILDLDNVRHTHTLPNGASYVLPFVNTQYRTKVHVVDYEPKALEDFAVHPIPDRDEGSSPIDSVSWDNSQKYEWYFSLCLEDPSAPAAAQALPAPDTAEKARIWVHVRHKDAQFLFGNDMDDPQNLRTNPQILAKLREKMCILWGNLEEQREDEEGAVSNRPFECCVQEYGIELDEDDPERGEVPFGYKKLFRMFGATIL</sequence>
<dbReference type="SUPFAM" id="SSF50249">
    <property type="entry name" value="Nucleic acid-binding proteins"/>
    <property type="match status" value="2"/>
</dbReference>